<dbReference type="Pfam" id="PF01494">
    <property type="entry name" value="FAD_binding_3"/>
    <property type="match status" value="1"/>
</dbReference>
<evidence type="ECO:0000259" key="1">
    <source>
        <dbReference type="Pfam" id="PF01494"/>
    </source>
</evidence>
<accession>A0A7I9ZKP9</accession>
<evidence type="ECO:0000313" key="3">
    <source>
        <dbReference type="Proteomes" id="UP000465304"/>
    </source>
</evidence>
<dbReference type="Gene3D" id="3.30.9.10">
    <property type="entry name" value="D-Amino Acid Oxidase, subunit A, domain 2"/>
    <property type="match status" value="1"/>
</dbReference>
<dbReference type="InterPro" id="IPR002938">
    <property type="entry name" value="FAD-bd"/>
</dbReference>
<dbReference type="SUPFAM" id="SSF51905">
    <property type="entry name" value="FAD/NAD(P)-binding domain"/>
    <property type="match status" value="1"/>
</dbReference>
<dbReference type="Gene3D" id="3.50.50.60">
    <property type="entry name" value="FAD/NAD(P)-binding domain"/>
    <property type="match status" value="1"/>
</dbReference>
<dbReference type="InterPro" id="IPR036188">
    <property type="entry name" value="FAD/NAD-bd_sf"/>
</dbReference>
<dbReference type="EMBL" id="BLLB01000002">
    <property type="protein sequence ID" value="GFH01376.1"/>
    <property type="molecule type" value="Genomic_DNA"/>
</dbReference>
<dbReference type="RefSeq" id="WP_163888188.1">
    <property type="nucleotide sequence ID" value="NZ_BLLB01000002.1"/>
</dbReference>
<keyword evidence="3" id="KW-1185">Reference proteome</keyword>
<feature type="domain" description="FAD-binding" evidence="1">
    <location>
        <begin position="2"/>
        <end position="310"/>
    </location>
</feature>
<dbReference type="PRINTS" id="PR00420">
    <property type="entry name" value="RNGMNOXGNASE"/>
</dbReference>
<dbReference type="GO" id="GO:0071949">
    <property type="term" value="F:FAD binding"/>
    <property type="evidence" value="ECO:0007669"/>
    <property type="project" value="InterPro"/>
</dbReference>
<evidence type="ECO:0000313" key="2">
    <source>
        <dbReference type="EMBL" id="GFH01376.1"/>
    </source>
</evidence>
<dbReference type="PANTHER" id="PTHR46865">
    <property type="entry name" value="OXIDOREDUCTASE-RELATED"/>
    <property type="match status" value="1"/>
</dbReference>
<proteinExistence type="predicted"/>
<gene>
    <name evidence="2" type="ORF">MHIP_18590</name>
</gene>
<name>A0A7I9ZKP9_9MYCO</name>
<dbReference type="AlphaFoldDB" id="A0A7I9ZKP9"/>
<dbReference type="Proteomes" id="UP000465304">
    <property type="component" value="Unassembled WGS sequence"/>
</dbReference>
<comment type="caution">
    <text evidence="2">The sequence shown here is derived from an EMBL/GenBank/DDBJ whole genome shotgun (WGS) entry which is preliminary data.</text>
</comment>
<dbReference type="NCBIfam" id="NF005761">
    <property type="entry name" value="PRK07588.1"/>
    <property type="match status" value="1"/>
</dbReference>
<organism evidence="2 3">
    <name type="scientific">Mycolicibacterium hippocampi</name>
    <dbReference type="NCBI Taxonomy" id="659824"/>
    <lineage>
        <taxon>Bacteria</taxon>
        <taxon>Bacillati</taxon>
        <taxon>Actinomycetota</taxon>
        <taxon>Actinomycetes</taxon>
        <taxon>Mycobacteriales</taxon>
        <taxon>Mycobacteriaceae</taxon>
        <taxon>Mycolicibacterium</taxon>
    </lineage>
</organism>
<reference evidence="2 3" key="1">
    <citation type="journal article" date="2019" name="Emerg. Microbes Infect.">
        <title>Comprehensive subspecies identification of 175 nontuberculous mycobacteria species based on 7547 genomic profiles.</title>
        <authorList>
            <person name="Matsumoto Y."/>
            <person name="Kinjo T."/>
            <person name="Motooka D."/>
            <person name="Nabeya D."/>
            <person name="Jung N."/>
            <person name="Uechi K."/>
            <person name="Horii T."/>
            <person name="Iida T."/>
            <person name="Fujita J."/>
            <person name="Nakamura S."/>
        </authorList>
    </citation>
    <scope>NUCLEOTIDE SEQUENCE [LARGE SCALE GENOMIC DNA]</scope>
    <source>
        <strain evidence="2 3">JCM 30996</strain>
    </source>
</reference>
<protein>
    <submittedName>
        <fullName evidence="2">Oxidoreductase</fullName>
    </submittedName>
</protein>
<dbReference type="InterPro" id="IPR051704">
    <property type="entry name" value="FAD_aromatic-hydroxylase"/>
</dbReference>
<sequence length="387" mass="42571">MKIAISGAGVAGAALAHWLHRTGHTPTLIEQAPQFRTGGYMIDFWGVGYRVARLMGLEDQIVAAGYDIKSIRSVGANGNTKADVDAEVFRNISGADFTSLPRGDLAGAIYDTIEGKIDTRFGDSITSLVDRPGAVGVTFEHAPPDEFDLVIGADGLHSNVRRLVFGPDEAFEHYLGCKVAACVVDGYRPRDELVYVTYNTPGRQVARFALRGDRTMFLFVWRAGHDDRRPPKDQLRNTFGDAGWECEQILAAVDTVDELYFDVVSQIKMDRWSQGRVLVIGDAAGCISLLGGEGTGLAMTEAYVLAGELQRAEGDHRLAFGRYEDRLRPFIAGKQAGAERMLGFFATRTRFGLWFRNFAMNMMDVGPLAKLFAGSVRDNIDLPDYRL</sequence>
<dbReference type="PANTHER" id="PTHR46865:SF8">
    <property type="entry name" value="POSSIBLE OXIDOREDUCTASE"/>
    <property type="match status" value="1"/>
</dbReference>